<feature type="signal peptide" evidence="7">
    <location>
        <begin position="1"/>
        <end position="21"/>
    </location>
</feature>
<dbReference type="GO" id="GO:0046677">
    <property type="term" value="P:response to antibiotic"/>
    <property type="evidence" value="ECO:0007669"/>
    <property type="project" value="InterPro"/>
</dbReference>
<dbReference type="PANTHER" id="PTHR30627:SF25">
    <property type="entry name" value="PENICILLIN-BINDING PROTEIN 3"/>
    <property type="match status" value="1"/>
</dbReference>
<gene>
    <name evidence="11" type="ORF">SAMN05216243_1686</name>
</gene>
<comment type="catalytic activity">
    <reaction evidence="6">
        <text>Preferential cleavage: (Ac)2-L-Lys-D-Ala-|-D-Ala. Also transpeptidation of peptidyl-alanyl moieties that are N-acyl substituents of D-alanine.</text>
        <dbReference type="EC" id="3.4.16.4"/>
    </reaction>
</comment>
<dbReference type="GO" id="GO:0071972">
    <property type="term" value="F:peptidoglycan L,D-transpeptidase activity"/>
    <property type="evidence" value="ECO:0007669"/>
    <property type="project" value="TreeGrafter"/>
</dbReference>
<evidence type="ECO:0000313" key="11">
    <source>
        <dbReference type="EMBL" id="SDK03498.1"/>
    </source>
</evidence>
<comment type="pathway">
    <text evidence="2">Cell wall biogenesis; peptidoglycan biosynthesis.</text>
</comment>
<feature type="domain" description="NTF2-like N-terminal transpeptidase" evidence="10">
    <location>
        <begin position="26"/>
        <end position="150"/>
    </location>
</feature>
<evidence type="ECO:0000256" key="1">
    <source>
        <dbReference type="ARBA" id="ARBA00004370"/>
    </source>
</evidence>
<dbReference type="GO" id="GO:0009002">
    <property type="term" value="F:serine-type D-Ala-D-Ala carboxypeptidase activity"/>
    <property type="evidence" value="ECO:0007669"/>
    <property type="project" value="UniProtKB-EC"/>
</dbReference>
<dbReference type="EC" id="3.4.16.4" evidence="4"/>
<dbReference type="GO" id="GO:0005886">
    <property type="term" value="C:plasma membrane"/>
    <property type="evidence" value="ECO:0007669"/>
    <property type="project" value="TreeGrafter"/>
</dbReference>
<dbReference type="InterPro" id="IPR005311">
    <property type="entry name" value="PBP_dimer"/>
</dbReference>
<dbReference type="Gene3D" id="3.10.450.100">
    <property type="entry name" value="NTF2-like, domain 1"/>
    <property type="match status" value="1"/>
</dbReference>
<dbReference type="UniPathway" id="UPA00219"/>
<dbReference type="Gene3D" id="3.30.1390.30">
    <property type="entry name" value="Penicillin-binding protein 2a, domain 3"/>
    <property type="match status" value="1"/>
</dbReference>
<dbReference type="InterPro" id="IPR050515">
    <property type="entry name" value="Beta-lactam/transpept"/>
</dbReference>
<proteinExistence type="inferred from homology"/>
<feature type="domain" description="Penicillin-binding protein transpeptidase" evidence="8">
    <location>
        <begin position="357"/>
        <end position="657"/>
    </location>
</feature>
<dbReference type="RefSeq" id="WP_093212982.1">
    <property type="nucleotide sequence ID" value="NZ_FNFL01000002.1"/>
</dbReference>
<dbReference type="GO" id="GO:0009252">
    <property type="term" value="P:peptidoglycan biosynthetic process"/>
    <property type="evidence" value="ECO:0007669"/>
    <property type="project" value="UniProtKB-UniPathway"/>
</dbReference>
<feature type="chain" id="PRO_5011512462" description="serine-type D-Ala-D-Ala carboxypeptidase" evidence="7">
    <location>
        <begin position="22"/>
        <end position="672"/>
    </location>
</feature>
<dbReference type="OrthoDB" id="9766847at2"/>
<dbReference type="PROSITE" id="PS51257">
    <property type="entry name" value="PROKAR_LIPOPROTEIN"/>
    <property type="match status" value="1"/>
</dbReference>
<evidence type="ECO:0000256" key="4">
    <source>
        <dbReference type="ARBA" id="ARBA00012448"/>
    </source>
</evidence>
<dbReference type="EMBL" id="FNFL01000002">
    <property type="protein sequence ID" value="SDK03498.1"/>
    <property type="molecule type" value="Genomic_DNA"/>
</dbReference>
<evidence type="ECO:0000259" key="9">
    <source>
        <dbReference type="Pfam" id="PF03717"/>
    </source>
</evidence>
<evidence type="ECO:0000256" key="2">
    <source>
        <dbReference type="ARBA" id="ARBA00004752"/>
    </source>
</evidence>
<organism evidence="11 12">
    <name type="scientific">Sediminibacillus albus</name>
    <dbReference type="NCBI Taxonomy" id="407036"/>
    <lineage>
        <taxon>Bacteria</taxon>
        <taxon>Bacillati</taxon>
        <taxon>Bacillota</taxon>
        <taxon>Bacilli</taxon>
        <taxon>Bacillales</taxon>
        <taxon>Bacillaceae</taxon>
        <taxon>Sediminibacillus</taxon>
    </lineage>
</organism>
<sequence>MKRIYSILAMIALAATLAACSDDEVTPEERVKEFVSHWNEQDFEAMYEMASSESREAYPTEQFVDRYQKIYSDLNVENLKVSYQAPDENEEESSEEGTASFPISVEMDTVGGPVSFEYEASLTRKENEDGEANWFVEWNPGYIFPQLKDGGEISLQSEAPVRGEIYDRNQNGLAINEEIYNIGVVPQEFGDDEQETKEKIAELLAIDVETIDTALDASWVQPDSFVPLKKVPKSNEQLDKLFALAPVVQQSTTGRVYPYGEAASHLVGYIGNVTAEELEEADPGEYSNGDLIGKRGLELLFEDRLKGKPGMKIVVTKEGEDEQILTETEVEDGEDITVTIDGKLQQTIYEAYQDKTGTAAAIHPQTGETMALVSAPGFDPNELAYGISSARLTELQEDEQKLLQNRFSATFAPGSAIKPITAAIGLENGTIDPNEAIEIKGETWQKDESWGDYRVRRVSEGSPVDVTDALIRSDNIYFAQKALEMGSDSLISGLQQFGFGEDFPFTYPIEGSTISGSGEIDSEALLADTSYGQGQMEMSSLHMAAAYTAFLNEGNMIKPTLEDKEDDSQVWKESVVSSEQVGVIRDALRKVVTASNGTAHSADMENIQLSGKTGTAELKQSLDDENAEENGWFVAYPQQEDLLISMMVEHVKDEGGSHFVVDRVQEIFQDYR</sequence>
<keyword evidence="7" id="KW-0732">Signal</keyword>
<evidence type="ECO:0000256" key="3">
    <source>
        <dbReference type="ARBA" id="ARBA00007171"/>
    </source>
</evidence>
<dbReference type="InterPro" id="IPR001460">
    <property type="entry name" value="PCN-bd_Tpept"/>
</dbReference>
<dbReference type="SUPFAM" id="SSF56601">
    <property type="entry name" value="beta-lactamase/transpeptidase-like"/>
    <property type="match status" value="1"/>
</dbReference>
<dbReference type="InterPro" id="IPR032710">
    <property type="entry name" value="NTF2-like_dom_sf"/>
</dbReference>
<evidence type="ECO:0000256" key="5">
    <source>
        <dbReference type="ARBA" id="ARBA00023136"/>
    </source>
</evidence>
<dbReference type="InterPro" id="IPR012338">
    <property type="entry name" value="Beta-lactam/transpept-like"/>
</dbReference>
<accession>A0A1G8YL20</accession>
<evidence type="ECO:0000313" key="12">
    <source>
        <dbReference type="Proteomes" id="UP000198694"/>
    </source>
</evidence>
<keyword evidence="12" id="KW-1185">Reference proteome</keyword>
<dbReference type="GO" id="GO:0008658">
    <property type="term" value="F:penicillin binding"/>
    <property type="evidence" value="ECO:0007669"/>
    <property type="project" value="InterPro"/>
</dbReference>
<reference evidence="11 12" key="1">
    <citation type="submission" date="2016-10" db="EMBL/GenBank/DDBJ databases">
        <authorList>
            <person name="de Groot N.N."/>
        </authorList>
    </citation>
    <scope>NUCLEOTIDE SEQUENCE [LARGE SCALE GENOMIC DNA]</scope>
    <source>
        <strain evidence="11 12">CGMCC 1.6502</strain>
    </source>
</reference>
<protein>
    <recommendedName>
        <fullName evidence="4">serine-type D-Ala-D-Ala carboxypeptidase</fullName>
        <ecNumber evidence="4">3.4.16.4</ecNumber>
    </recommendedName>
</protein>
<dbReference type="Proteomes" id="UP000198694">
    <property type="component" value="Unassembled WGS sequence"/>
</dbReference>
<dbReference type="Gene3D" id="3.90.1310.10">
    <property type="entry name" value="Penicillin-binding protein 2a (Domain 2)"/>
    <property type="match status" value="1"/>
</dbReference>
<dbReference type="GO" id="GO:0071555">
    <property type="term" value="P:cell wall organization"/>
    <property type="evidence" value="ECO:0007669"/>
    <property type="project" value="TreeGrafter"/>
</dbReference>
<evidence type="ECO:0000259" key="8">
    <source>
        <dbReference type="Pfam" id="PF00905"/>
    </source>
</evidence>
<dbReference type="Gene3D" id="3.40.710.10">
    <property type="entry name" value="DD-peptidase/beta-lactamase superfamily"/>
    <property type="match status" value="1"/>
</dbReference>
<dbReference type="Pfam" id="PF00905">
    <property type="entry name" value="Transpeptidase"/>
    <property type="match status" value="1"/>
</dbReference>
<evidence type="ECO:0000259" key="10">
    <source>
        <dbReference type="Pfam" id="PF05223"/>
    </source>
</evidence>
<feature type="domain" description="Penicillin-binding protein dimerisation" evidence="9">
    <location>
        <begin position="159"/>
        <end position="318"/>
    </location>
</feature>
<name>A0A1G8YL20_9BACI</name>
<dbReference type="STRING" id="407036.SAMN05216243_1686"/>
<comment type="similarity">
    <text evidence="3">Belongs to the transpeptidase family.</text>
</comment>
<dbReference type="InterPro" id="IPR007887">
    <property type="entry name" value="MecA_N"/>
</dbReference>
<dbReference type="SUPFAM" id="SSF54427">
    <property type="entry name" value="NTF2-like"/>
    <property type="match status" value="1"/>
</dbReference>
<dbReference type="PANTHER" id="PTHR30627">
    <property type="entry name" value="PEPTIDOGLYCAN D,D-TRANSPEPTIDASE"/>
    <property type="match status" value="1"/>
</dbReference>
<comment type="subcellular location">
    <subcellularLocation>
        <location evidence="1">Membrane</location>
    </subcellularLocation>
</comment>
<evidence type="ECO:0000256" key="6">
    <source>
        <dbReference type="ARBA" id="ARBA00034000"/>
    </source>
</evidence>
<dbReference type="SUPFAM" id="SSF56519">
    <property type="entry name" value="Penicillin binding protein dimerisation domain"/>
    <property type="match status" value="1"/>
</dbReference>
<keyword evidence="5" id="KW-0472">Membrane</keyword>
<dbReference type="Pfam" id="PF05223">
    <property type="entry name" value="MecA_N"/>
    <property type="match status" value="1"/>
</dbReference>
<evidence type="ECO:0000256" key="7">
    <source>
        <dbReference type="SAM" id="SignalP"/>
    </source>
</evidence>
<dbReference type="Pfam" id="PF03717">
    <property type="entry name" value="PBP_dimer"/>
    <property type="match status" value="1"/>
</dbReference>
<dbReference type="AlphaFoldDB" id="A0A1G8YL20"/>
<dbReference type="InterPro" id="IPR036138">
    <property type="entry name" value="PBP_dimer_sf"/>
</dbReference>